<dbReference type="Proteomes" id="UP001165653">
    <property type="component" value="Unassembled WGS sequence"/>
</dbReference>
<dbReference type="EMBL" id="JAPDDR010000002">
    <property type="protein sequence ID" value="MCW1912668.1"/>
    <property type="molecule type" value="Genomic_DNA"/>
</dbReference>
<keyword evidence="4" id="KW-1185">Reference proteome</keyword>
<feature type="transmembrane region" description="Helical" evidence="2">
    <location>
        <begin position="105"/>
        <end position="122"/>
    </location>
</feature>
<dbReference type="RefSeq" id="WP_264511305.1">
    <property type="nucleotide sequence ID" value="NZ_JAPDDR010000002.1"/>
</dbReference>
<keyword evidence="2" id="KW-1133">Transmembrane helix</keyword>
<feature type="transmembrane region" description="Helical" evidence="2">
    <location>
        <begin position="142"/>
        <end position="161"/>
    </location>
</feature>
<keyword evidence="2" id="KW-0812">Transmembrane</keyword>
<evidence type="ECO:0008006" key="5">
    <source>
        <dbReference type="Google" id="ProtNLM"/>
    </source>
</evidence>
<feature type="transmembrane region" description="Helical" evidence="2">
    <location>
        <begin position="448"/>
        <end position="470"/>
    </location>
</feature>
<evidence type="ECO:0000313" key="3">
    <source>
        <dbReference type="EMBL" id="MCW1912668.1"/>
    </source>
</evidence>
<feature type="transmembrane region" description="Helical" evidence="2">
    <location>
        <begin position="6"/>
        <end position="26"/>
    </location>
</feature>
<feature type="transmembrane region" description="Helical" evidence="2">
    <location>
        <begin position="290"/>
        <end position="309"/>
    </location>
</feature>
<feature type="transmembrane region" description="Helical" evidence="2">
    <location>
        <begin position="252"/>
        <end position="270"/>
    </location>
</feature>
<protein>
    <recommendedName>
        <fullName evidence="5">O-antigen ligase-like membrane protein</fullName>
    </recommendedName>
</protein>
<name>A0ABT3FYK7_9BACT</name>
<organism evidence="3 4">
    <name type="scientific">Luteolibacter rhizosphaerae</name>
    <dbReference type="NCBI Taxonomy" id="2989719"/>
    <lineage>
        <taxon>Bacteria</taxon>
        <taxon>Pseudomonadati</taxon>
        <taxon>Verrucomicrobiota</taxon>
        <taxon>Verrucomicrobiia</taxon>
        <taxon>Verrucomicrobiales</taxon>
        <taxon>Verrucomicrobiaceae</taxon>
        <taxon>Luteolibacter</taxon>
    </lineage>
</organism>
<sequence length="530" mass="57587">MESTQIKGIFIVVIAAMFAVYLGVAAATAQTEAIAWVAGFMGIAFILAMGKNIWMLIPATTSLIGSINALPGSPPVWGVAAAVTAMMYILRVAMRRSNFVFRLDWVDLAIFLQVLAVGQAWARNPAGVMLLGGDSAGGKSYFVFSAAFVAYFCLAITPATFKQIKIALILTIALMLGDGMISIVGDWVPSIASAIMPVYSNANFNVATTGSADWNLSEERGGGGFSILGRAIVIPLLCLYRPLSCFSPFRPVLFALTTGGGIMMLLSGFRSGAAYLGAVFVMSALIRRRFMDIAVMGLLGVLGLALLMISGQLRSLPFGVQRILSVLPVDVSAAARVDAENSSEWRFEMWRLALFTDRYIRNKAFGDGFGISAREMQAKLDQTFGHSFQNFDIQDQMLATGSYHGFHVETIRFTGVFGLAMALLGMAILFRKSLQLVRFYRGREEFPWVAYVCIPFLLYPFWSMLVFGAYRFEFPQFLALAGLLKMLDNLRLAELASATEQAPKEAPAPVRGNRLPAPAFASSAPRTRGA</sequence>
<feature type="region of interest" description="Disordered" evidence="1">
    <location>
        <begin position="503"/>
        <end position="530"/>
    </location>
</feature>
<proteinExistence type="predicted"/>
<gene>
    <name evidence="3" type="ORF">OJ996_03720</name>
</gene>
<feature type="transmembrane region" description="Helical" evidence="2">
    <location>
        <begin position="168"/>
        <end position="188"/>
    </location>
</feature>
<feature type="transmembrane region" description="Helical" evidence="2">
    <location>
        <begin position="410"/>
        <end position="428"/>
    </location>
</feature>
<evidence type="ECO:0000256" key="1">
    <source>
        <dbReference type="SAM" id="MobiDB-lite"/>
    </source>
</evidence>
<feature type="transmembrane region" description="Helical" evidence="2">
    <location>
        <begin position="33"/>
        <end position="54"/>
    </location>
</feature>
<accession>A0ABT3FYK7</accession>
<reference evidence="3" key="1">
    <citation type="submission" date="2022-10" db="EMBL/GenBank/DDBJ databases">
        <title>Luteolibacter sp. GHJ8, whole genome shotgun sequencing project.</title>
        <authorList>
            <person name="Zhao G."/>
            <person name="Shen L."/>
        </authorList>
    </citation>
    <scope>NUCLEOTIDE SEQUENCE</scope>
    <source>
        <strain evidence="3">GHJ8</strain>
    </source>
</reference>
<comment type="caution">
    <text evidence="3">The sequence shown here is derived from an EMBL/GenBank/DDBJ whole genome shotgun (WGS) entry which is preliminary data.</text>
</comment>
<feature type="transmembrane region" description="Helical" evidence="2">
    <location>
        <begin position="74"/>
        <end position="93"/>
    </location>
</feature>
<keyword evidence="2" id="KW-0472">Membrane</keyword>
<evidence type="ECO:0000256" key="2">
    <source>
        <dbReference type="SAM" id="Phobius"/>
    </source>
</evidence>
<evidence type="ECO:0000313" key="4">
    <source>
        <dbReference type="Proteomes" id="UP001165653"/>
    </source>
</evidence>